<evidence type="ECO:0000256" key="3">
    <source>
        <dbReference type="ARBA" id="ARBA00023136"/>
    </source>
</evidence>
<keyword evidence="5" id="KW-0449">Lipoprotein</keyword>
<dbReference type="PROSITE" id="PS51257">
    <property type="entry name" value="PROKAR_LIPOPROTEIN"/>
    <property type="match status" value="1"/>
</dbReference>
<dbReference type="RefSeq" id="WP_378138933.1">
    <property type="nucleotide sequence ID" value="NZ_JBHSMI010000062.1"/>
</dbReference>
<evidence type="ECO:0000313" key="9">
    <source>
        <dbReference type="Proteomes" id="UP001596113"/>
    </source>
</evidence>
<feature type="chain" id="PRO_5045810294" evidence="7">
    <location>
        <begin position="24"/>
        <end position="449"/>
    </location>
</feature>
<keyword evidence="3" id="KW-0472">Membrane</keyword>
<sequence>MLKRKGKLGIALLVTALMMSILAACGGNSNKEASKEPSGSPSSGASASASPSSGSSKKPVEMVLATFNAWGESEGLKSAIAAYEESTGNKVRIDVYPDDQFINILKTKMSTNDAPDLFMATAGDGTIPFSFLEPLQGPWVDKTLDSVKIFTTKNNVAYEAYAFPLGYFGAIYNKKVFEKAGVKVPMMNYAELMDGLKKIQGTGVTPLFIPGKDSWTYQMLQAVGGVFSITDEDAAKMAKNETKPSEMPGFMQFAERMTSLVPYTNKDHLSLLIADGYQGLLDGKYGMTVLGDWLYDDLAKLDAEKVKDLGFMPFTMDDSKISAVVNLSGRALGVPLNSKHKQEAKDLVNYLMEPDHFNMLVKPVQGAAPYKDYNTEKSVWQQEMDGYIAQTGMPVTLDVIRQRFPTFPLGTDAGKPFMDIFNGKDSKKAYDDWYTDYAQYNRTVQTPGW</sequence>
<protein>
    <submittedName>
        <fullName evidence="8">ABC transporter substrate-binding protein</fullName>
    </submittedName>
</protein>
<comment type="caution">
    <text evidence="8">The sequence shown here is derived from an EMBL/GenBank/DDBJ whole genome shotgun (WGS) entry which is preliminary data.</text>
</comment>
<accession>A0ABW0I6B0</accession>
<reference evidence="9" key="1">
    <citation type="journal article" date="2019" name="Int. J. Syst. Evol. Microbiol.">
        <title>The Global Catalogue of Microorganisms (GCM) 10K type strain sequencing project: providing services to taxonomists for standard genome sequencing and annotation.</title>
        <authorList>
            <consortium name="The Broad Institute Genomics Platform"/>
            <consortium name="The Broad Institute Genome Sequencing Center for Infectious Disease"/>
            <person name="Wu L."/>
            <person name="Ma J."/>
        </authorList>
    </citation>
    <scope>NUCLEOTIDE SEQUENCE [LARGE SCALE GENOMIC DNA]</scope>
    <source>
        <strain evidence="9">CGMCC 1.18575</strain>
    </source>
</reference>
<evidence type="ECO:0000256" key="2">
    <source>
        <dbReference type="ARBA" id="ARBA00022729"/>
    </source>
</evidence>
<dbReference type="EMBL" id="JBHSMI010000062">
    <property type="protein sequence ID" value="MFC5406822.1"/>
    <property type="molecule type" value="Genomic_DNA"/>
</dbReference>
<dbReference type="Proteomes" id="UP001596113">
    <property type="component" value="Unassembled WGS sequence"/>
</dbReference>
<feature type="compositionally biased region" description="Low complexity" evidence="6">
    <location>
        <begin position="36"/>
        <end position="57"/>
    </location>
</feature>
<dbReference type="InterPro" id="IPR050490">
    <property type="entry name" value="Bact_solute-bd_prot1"/>
</dbReference>
<organism evidence="8 9">
    <name type="scientific">Cohnella soli</name>
    <dbReference type="NCBI Taxonomy" id="425005"/>
    <lineage>
        <taxon>Bacteria</taxon>
        <taxon>Bacillati</taxon>
        <taxon>Bacillota</taxon>
        <taxon>Bacilli</taxon>
        <taxon>Bacillales</taxon>
        <taxon>Paenibacillaceae</taxon>
        <taxon>Cohnella</taxon>
    </lineage>
</organism>
<evidence type="ECO:0000256" key="6">
    <source>
        <dbReference type="SAM" id="MobiDB-lite"/>
    </source>
</evidence>
<evidence type="ECO:0000256" key="7">
    <source>
        <dbReference type="SAM" id="SignalP"/>
    </source>
</evidence>
<keyword evidence="1" id="KW-1003">Cell membrane</keyword>
<dbReference type="PANTHER" id="PTHR43649">
    <property type="entry name" value="ARABINOSE-BINDING PROTEIN-RELATED"/>
    <property type="match status" value="1"/>
</dbReference>
<evidence type="ECO:0000256" key="5">
    <source>
        <dbReference type="ARBA" id="ARBA00023288"/>
    </source>
</evidence>
<dbReference type="SUPFAM" id="SSF53850">
    <property type="entry name" value="Periplasmic binding protein-like II"/>
    <property type="match status" value="1"/>
</dbReference>
<feature type="signal peptide" evidence="7">
    <location>
        <begin position="1"/>
        <end position="23"/>
    </location>
</feature>
<proteinExistence type="predicted"/>
<gene>
    <name evidence="8" type="ORF">ACFPOF_29200</name>
</gene>
<evidence type="ECO:0000256" key="1">
    <source>
        <dbReference type="ARBA" id="ARBA00022475"/>
    </source>
</evidence>
<dbReference type="Gene3D" id="3.40.190.10">
    <property type="entry name" value="Periplasmic binding protein-like II"/>
    <property type="match status" value="2"/>
</dbReference>
<dbReference type="InterPro" id="IPR006059">
    <property type="entry name" value="SBP"/>
</dbReference>
<evidence type="ECO:0000313" key="8">
    <source>
        <dbReference type="EMBL" id="MFC5406822.1"/>
    </source>
</evidence>
<keyword evidence="4" id="KW-0564">Palmitate</keyword>
<feature type="region of interest" description="Disordered" evidence="6">
    <location>
        <begin position="28"/>
        <end position="57"/>
    </location>
</feature>
<dbReference type="PANTHER" id="PTHR43649:SF33">
    <property type="entry name" value="POLYGALACTURONAN_RHAMNOGALACTURONAN-BINDING PROTEIN YTCQ"/>
    <property type="match status" value="1"/>
</dbReference>
<keyword evidence="2 7" id="KW-0732">Signal</keyword>
<name>A0ABW0I6B0_9BACL</name>
<dbReference type="Pfam" id="PF01547">
    <property type="entry name" value="SBP_bac_1"/>
    <property type="match status" value="1"/>
</dbReference>
<evidence type="ECO:0000256" key="4">
    <source>
        <dbReference type="ARBA" id="ARBA00023139"/>
    </source>
</evidence>
<keyword evidence="9" id="KW-1185">Reference proteome</keyword>